<accession>A0A4Y2MC37</accession>
<evidence type="ECO:0000313" key="2">
    <source>
        <dbReference type="EMBL" id="GBN24675.1"/>
    </source>
</evidence>
<feature type="region of interest" description="Disordered" evidence="1">
    <location>
        <begin position="1"/>
        <end position="38"/>
    </location>
</feature>
<gene>
    <name evidence="2" type="ORF">AVEN_271669_1</name>
</gene>
<dbReference type="AlphaFoldDB" id="A0A4Y2MC37"/>
<organism evidence="2 3">
    <name type="scientific">Araneus ventricosus</name>
    <name type="common">Orbweaver spider</name>
    <name type="synonym">Epeira ventricosa</name>
    <dbReference type="NCBI Taxonomy" id="182803"/>
    <lineage>
        <taxon>Eukaryota</taxon>
        <taxon>Metazoa</taxon>
        <taxon>Ecdysozoa</taxon>
        <taxon>Arthropoda</taxon>
        <taxon>Chelicerata</taxon>
        <taxon>Arachnida</taxon>
        <taxon>Araneae</taxon>
        <taxon>Araneomorphae</taxon>
        <taxon>Entelegynae</taxon>
        <taxon>Araneoidea</taxon>
        <taxon>Araneidae</taxon>
        <taxon>Araneus</taxon>
    </lineage>
</organism>
<dbReference type="Proteomes" id="UP000499080">
    <property type="component" value="Unassembled WGS sequence"/>
</dbReference>
<name>A0A4Y2MC37_ARAVE</name>
<dbReference type="EMBL" id="BGPR01007151">
    <property type="protein sequence ID" value="GBN24675.1"/>
    <property type="molecule type" value="Genomic_DNA"/>
</dbReference>
<sequence>MHLNGDLCDSSNTEVGVLTATTGHGPNSSERGTYHHYPRENPNHYCTHVQEREPAYFSDGFSSTYSWCPQMGPRVAGEWGKVGMRI</sequence>
<feature type="compositionally biased region" description="Polar residues" evidence="1">
    <location>
        <begin position="9"/>
        <end position="31"/>
    </location>
</feature>
<comment type="caution">
    <text evidence="2">The sequence shown here is derived from an EMBL/GenBank/DDBJ whole genome shotgun (WGS) entry which is preliminary data.</text>
</comment>
<protein>
    <submittedName>
        <fullName evidence="2">Uncharacterized protein</fullName>
    </submittedName>
</protein>
<keyword evidence="3" id="KW-1185">Reference proteome</keyword>
<evidence type="ECO:0000313" key="3">
    <source>
        <dbReference type="Proteomes" id="UP000499080"/>
    </source>
</evidence>
<reference evidence="2 3" key="1">
    <citation type="journal article" date="2019" name="Sci. Rep.">
        <title>Orb-weaving spider Araneus ventricosus genome elucidates the spidroin gene catalogue.</title>
        <authorList>
            <person name="Kono N."/>
            <person name="Nakamura H."/>
            <person name="Ohtoshi R."/>
            <person name="Moran D.A.P."/>
            <person name="Shinohara A."/>
            <person name="Yoshida Y."/>
            <person name="Fujiwara M."/>
            <person name="Mori M."/>
            <person name="Tomita M."/>
            <person name="Arakawa K."/>
        </authorList>
    </citation>
    <scope>NUCLEOTIDE SEQUENCE [LARGE SCALE GENOMIC DNA]</scope>
</reference>
<evidence type="ECO:0000256" key="1">
    <source>
        <dbReference type="SAM" id="MobiDB-lite"/>
    </source>
</evidence>
<proteinExistence type="predicted"/>